<comment type="caution">
    <text evidence="7">The sequence shown here is derived from an EMBL/GenBank/DDBJ whole genome shotgun (WGS) entry which is preliminary data.</text>
</comment>
<sequence length="362" mass="39754" precursor="true">MAIDLSAAKGLRWLAIMAVCACCACTTTQTPNTYRSKGYVSQKVYGVKTSPRHAHGRNIRKGGGRYTVGKPYVVKGKLYSPKEDPSYDRNGVASWYGSAFHGRLTANGEVYDRDHLSAAHPTLPLPSYVRVTNLENGSSLIVRVNDRGPYHRGRIIDVSSKAADLLDLKHHGTAYVRVQYVGRAGSDGHDMPFLMASYVTKGDRLRDIKPEPDVTVASNQSTGDHLGSHSKFFSSSRANPAIKAMSASYQPGAIAAAAFQTFGQFVMLPEIGTTTFERTPEFAPSMPPQKYCLNKDSDDGERGSCEVQALPLPGVKRNVRLTVVVSVKRRRSRLRGHRRRGTAMVLPQSAQEAVTRHAHLRR</sequence>
<dbReference type="NCBIfam" id="TIGR00413">
    <property type="entry name" value="rlpA"/>
    <property type="match status" value="1"/>
</dbReference>
<accession>A0AAJ2GQR1</accession>
<feature type="region of interest" description="Disordered" evidence="5">
    <location>
        <begin position="332"/>
        <end position="362"/>
    </location>
</feature>
<dbReference type="EMBL" id="JAVLSF010000003">
    <property type="protein sequence ID" value="MDR9772405.1"/>
    <property type="molecule type" value="Genomic_DNA"/>
</dbReference>
<keyword evidence="2 3" id="KW-0961">Cell wall biogenesis/degradation</keyword>
<dbReference type="HAMAP" id="MF_02071">
    <property type="entry name" value="RlpA"/>
    <property type="match status" value="1"/>
</dbReference>
<evidence type="ECO:0000256" key="3">
    <source>
        <dbReference type="HAMAP-Rule" id="MF_02071"/>
    </source>
</evidence>
<dbReference type="InterPro" id="IPR012997">
    <property type="entry name" value="RplA"/>
</dbReference>
<dbReference type="InterPro" id="IPR036908">
    <property type="entry name" value="RlpA-like_sf"/>
</dbReference>
<gene>
    <name evidence="3" type="primary">rlpA</name>
    <name evidence="7" type="ORF">RJJ65_06995</name>
</gene>
<dbReference type="RefSeq" id="WP_310857032.1">
    <property type="nucleotide sequence ID" value="NZ_JAVLSD010000012.1"/>
</dbReference>
<organism evidence="7 8">
    <name type="scientific">Rhizobium hidalgonense</name>
    <dbReference type="NCBI Taxonomy" id="1538159"/>
    <lineage>
        <taxon>Bacteria</taxon>
        <taxon>Pseudomonadati</taxon>
        <taxon>Pseudomonadota</taxon>
        <taxon>Alphaproteobacteria</taxon>
        <taxon>Hyphomicrobiales</taxon>
        <taxon>Rhizobiaceae</taxon>
        <taxon>Rhizobium/Agrobacterium group</taxon>
        <taxon>Rhizobium</taxon>
    </lineage>
</organism>
<evidence type="ECO:0000256" key="5">
    <source>
        <dbReference type="SAM" id="MobiDB-lite"/>
    </source>
</evidence>
<feature type="chain" id="PRO_5042300651" description="Endolytic peptidoglycan transglycosylase RlpA" evidence="3">
    <location>
        <begin position="25"/>
        <end position="362"/>
    </location>
</feature>
<dbReference type="PANTHER" id="PTHR34183:SF1">
    <property type="entry name" value="ENDOLYTIC PEPTIDOGLYCAN TRANSGLYCOSYLASE RLPA"/>
    <property type="match status" value="1"/>
</dbReference>
<name>A0AAJ2GQR1_9HYPH</name>
<feature type="signal peptide" evidence="3">
    <location>
        <begin position="1"/>
        <end position="24"/>
    </location>
</feature>
<dbReference type="PANTHER" id="PTHR34183">
    <property type="entry name" value="ENDOLYTIC PEPTIDOGLYCAN TRANSGLYCOSYLASE RLPA"/>
    <property type="match status" value="1"/>
</dbReference>
<dbReference type="InterPro" id="IPR034718">
    <property type="entry name" value="RlpA"/>
</dbReference>
<dbReference type="SUPFAM" id="SSF50685">
    <property type="entry name" value="Barwin-like endoglucanases"/>
    <property type="match status" value="1"/>
</dbReference>
<feature type="domain" description="RlpA-like protein double-psi beta-barrel" evidence="6">
    <location>
        <begin position="90"/>
        <end position="177"/>
    </location>
</feature>
<keyword evidence="1 3" id="KW-0456">Lyase</keyword>
<dbReference type="InterPro" id="IPR009009">
    <property type="entry name" value="RlpA-like_DPBB"/>
</dbReference>
<evidence type="ECO:0000313" key="7">
    <source>
        <dbReference type="EMBL" id="MDR9772405.1"/>
    </source>
</evidence>
<dbReference type="CDD" id="cd22268">
    <property type="entry name" value="DPBB_RlpA-like"/>
    <property type="match status" value="1"/>
</dbReference>
<dbReference type="Pfam" id="PF03330">
    <property type="entry name" value="DPBB_1"/>
    <property type="match status" value="1"/>
</dbReference>
<comment type="similarity">
    <text evidence="3 4">Belongs to the RlpA family.</text>
</comment>
<evidence type="ECO:0000313" key="8">
    <source>
        <dbReference type="Proteomes" id="UP001268610"/>
    </source>
</evidence>
<protein>
    <recommendedName>
        <fullName evidence="3">Endolytic peptidoglycan transglycosylase RlpA</fullName>
        <ecNumber evidence="3">4.2.2.-</ecNumber>
    </recommendedName>
</protein>
<dbReference type="EC" id="4.2.2.-" evidence="3"/>
<proteinExistence type="inferred from homology"/>
<evidence type="ECO:0000259" key="6">
    <source>
        <dbReference type="Pfam" id="PF03330"/>
    </source>
</evidence>
<reference evidence="7" key="1">
    <citation type="submission" date="2023-04" db="EMBL/GenBank/DDBJ databases">
        <title>Genomic characterization of faba bean (Vicia faba) microsymbionts in Mexican soils.</title>
        <authorList>
            <person name="Rivera Orduna F.N."/>
            <person name="Guevara-Luna J."/>
            <person name="Yan J."/>
            <person name="Arroyo-Herrera I."/>
            <person name="Li Y."/>
            <person name="Vasquez-Murrieta M.S."/>
            <person name="Wang E.T."/>
        </authorList>
    </citation>
    <scope>NUCLEOTIDE SEQUENCE</scope>
    <source>
        <strain evidence="7">CH26</strain>
    </source>
</reference>
<evidence type="ECO:0000256" key="2">
    <source>
        <dbReference type="ARBA" id="ARBA00023316"/>
    </source>
</evidence>
<evidence type="ECO:0000256" key="1">
    <source>
        <dbReference type="ARBA" id="ARBA00023239"/>
    </source>
</evidence>
<dbReference type="Gene3D" id="2.40.40.10">
    <property type="entry name" value="RlpA-like domain"/>
    <property type="match status" value="1"/>
</dbReference>
<evidence type="ECO:0000256" key="4">
    <source>
        <dbReference type="RuleBase" id="RU003495"/>
    </source>
</evidence>
<dbReference type="Proteomes" id="UP001268610">
    <property type="component" value="Unassembled WGS sequence"/>
</dbReference>
<feature type="compositionally biased region" description="Basic residues" evidence="5">
    <location>
        <begin position="332"/>
        <end position="341"/>
    </location>
</feature>
<comment type="function">
    <text evidence="3">Lytic transglycosylase with a strong preference for naked glycan strands that lack stem peptides.</text>
</comment>
<dbReference type="AlphaFoldDB" id="A0AAJ2GQR1"/>
<keyword evidence="3" id="KW-0732">Signal</keyword>
<dbReference type="GO" id="GO:0008932">
    <property type="term" value="F:lytic endotransglycosylase activity"/>
    <property type="evidence" value="ECO:0007669"/>
    <property type="project" value="UniProtKB-UniRule"/>
</dbReference>
<dbReference type="GO" id="GO:0000270">
    <property type="term" value="P:peptidoglycan metabolic process"/>
    <property type="evidence" value="ECO:0007669"/>
    <property type="project" value="UniProtKB-UniRule"/>
</dbReference>
<dbReference type="GO" id="GO:0071555">
    <property type="term" value="P:cell wall organization"/>
    <property type="evidence" value="ECO:0007669"/>
    <property type="project" value="UniProtKB-KW"/>
</dbReference>